<proteinExistence type="predicted"/>
<dbReference type="CDD" id="cd00761">
    <property type="entry name" value="Glyco_tranf_GTA_type"/>
    <property type="match status" value="1"/>
</dbReference>
<organism evidence="1 2">
    <name type="scientific">Muricoccus roseus</name>
    <dbReference type="NCBI Taxonomy" id="198092"/>
    <lineage>
        <taxon>Bacteria</taxon>
        <taxon>Pseudomonadati</taxon>
        <taxon>Pseudomonadota</taxon>
        <taxon>Alphaproteobacteria</taxon>
        <taxon>Acetobacterales</taxon>
        <taxon>Roseomonadaceae</taxon>
        <taxon>Muricoccus</taxon>
    </lineage>
</organism>
<evidence type="ECO:0000313" key="1">
    <source>
        <dbReference type="EMBL" id="SHK04550.1"/>
    </source>
</evidence>
<evidence type="ECO:0000313" key="2">
    <source>
        <dbReference type="Proteomes" id="UP000184387"/>
    </source>
</evidence>
<sequence>MTPPADTQTRSDARSDALAAATGSAGLGPVVVMAFNRPDYLRETLLSLRAQEQVAKGLREVHLFQDHGVNFISGERYATDEEIAASVATFQEVFPEGQVHLSEKNIGVALNFDRAERYVFIERGFPSAMFFEDDMVLGPHYVETLQRMLDFAASPAAHGKVGYVAAYGNHRATLETQRARQREIVEMGHAWGYAVNREHWLKVREVIDPYIQIVSECDYRKRPKSRIGGVHKSLGLATRALSQDAMKTIATAWLGRVRLMPFVCQASYVGASGLNFTPEAYAKRGYGQEQIFTDPLPDFDWPDEERLTAMNLAERKIYETNCTEAYGQRQMPPPPVGTFKASLY</sequence>
<reference evidence="1 2" key="1">
    <citation type="submission" date="2016-11" db="EMBL/GenBank/DDBJ databases">
        <authorList>
            <person name="Jaros S."/>
            <person name="Januszkiewicz K."/>
            <person name="Wedrychowicz H."/>
        </authorList>
    </citation>
    <scope>NUCLEOTIDE SEQUENCE [LARGE SCALE GENOMIC DNA]</scope>
    <source>
        <strain evidence="1 2">DSM 14916</strain>
    </source>
</reference>
<dbReference type="RefSeq" id="WP_073138097.1">
    <property type="nucleotide sequence ID" value="NZ_FQZF01000029.1"/>
</dbReference>
<dbReference type="EMBL" id="FQZF01000029">
    <property type="protein sequence ID" value="SHK04550.1"/>
    <property type="molecule type" value="Genomic_DNA"/>
</dbReference>
<dbReference type="Gene3D" id="3.90.550.10">
    <property type="entry name" value="Spore Coat Polysaccharide Biosynthesis Protein SpsA, Chain A"/>
    <property type="match status" value="1"/>
</dbReference>
<evidence type="ECO:0008006" key="3">
    <source>
        <dbReference type="Google" id="ProtNLM"/>
    </source>
</evidence>
<protein>
    <recommendedName>
        <fullName evidence="3">Glycosyltransferase involved in LPS biosynthesis, GR25 family</fullName>
    </recommendedName>
</protein>
<gene>
    <name evidence="1" type="ORF">SAMN02745194_04044</name>
</gene>
<dbReference type="InterPro" id="IPR029044">
    <property type="entry name" value="Nucleotide-diphossugar_trans"/>
</dbReference>
<dbReference type="OrthoDB" id="7276437at2"/>
<keyword evidence="2" id="KW-1185">Reference proteome</keyword>
<dbReference type="Proteomes" id="UP000184387">
    <property type="component" value="Unassembled WGS sequence"/>
</dbReference>
<dbReference type="AlphaFoldDB" id="A0A1M6P9I4"/>
<dbReference type="SUPFAM" id="SSF53448">
    <property type="entry name" value="Nucleotide-diphospho-sugar transferases"/>
    <property type="match status" value="1"/>
</dbReference>
<accession>A0A1M6P9I4</accession>
<dbReference type="STRING" id="198092.SAMN02745194_04044"/>
<name>A0A1M6P9I4_9PROT</name>